<sequence length="92" mass="10989">MTEETCDWGRKFFNVACFVVLWWERVLRSGGGCCWCNEMECIWWYLSMLWSANSVLHATVLKYAHKQEQDFFFLLTMFHIGISLEYISGQQM</sequence>
<proteinExistence type="predicted"/>
<keyword evidence="1" id="KW-1133">Transmembrane helix</keyword>
<reference evidence="2 3" key="1">
    <citation type="journal article" date="2015" name="Sci. Rep.">
        <title>The power of single molecule real-time sequencing technology in the de novo assembly of a eukaryotic genome.</title>
        <authorList>
            <person name="Sakai H."/>
            <person name="Naito K."/>
            <person name="Ogiso-Tanaka E."/>
            <person name="Takahashi Y."/>
            <person name="Iseki K."/>
            <person name="Muto C."/>
            <person name="Satou K."/>
            <person name="Teruya K."/>
            <person name="Shiroma A."/>
            <person name="Shimoji M."/>
            <person name="Hirano T."/>
            <person name="Itoh T."/>
            <person name="Kaga A."/>
            <person name="Tomooka N."/>
        </authorList>
    </citation>
    <scope>NUCLEOTIDE SEQUENCE [LARGE SCALE GENOMIC DNA]</scope>
    <source>
        <strain evidence="3">cv. Shumari</strain>
    </source>
</reference>
<name>A0A0S3RRS4_PHAAN</name>
<evidence type="ECO:0000313" key="3">
    <source>
        <dbReference type="Proteomes" id="UP000291084"/>
    </source>
</evidence>
<dbReference type="Proteomes" id="UP000291084">
    <property type="component" value="Chromosome 4"/>
</dbReference>
<feature type="transmembrane region" description="Helical" evidence="1">
    <location>
        <begin position="42"/>
        <end position="64"/>
    </location>
</feature>
<keyword evidence="1" id="KW-0472">Membrane</keyword>
<keyword evidence="1" id="KW-0812">Transmembrane</keyword>
<evidence type="ECO:0000313" key="2">
    <source>
        <dbReference type="EMBL" id="BAT83285.1"/>
    </source>
</evidence>
<protein>
    <submittedName>
        <fullName evidence="2">Uncharacterized protein</fullName>
    </submittedName>
</protein>
<accession>A0A0S3RRS4</accession>
<keyword evidence="3" id="KW-1185">Reference proteome</keyword>
<dbReference type="AlphaFoldDB" id="A0A0S3RRS4"/>
<organism evidence="2 3">
    <name type="scientific">Vigna angularis var. angularis</name>
    <dbReference type="NCBI Taxonomy" id="157739"/>
    <lineage>
        <taxon>Eukaryota</taxon>
        <taxon>Viridiplantae</taxon>
        <taxon>Streptophyta</taxon>
        <taxon>Embryophyta</taxon>
        <taxon>Tracheophyta</taxon>
        <taxon>Spermatophyta</taxon>
        <taxon>Magnoliopsida</taxon>
        <taxon>eudicotyledons</taxon>
        <taxon>Gunneridae</taxon>
        <taxon>Pentapetalae</taxon>
        <taxon>rosids</taxon>
        <taxon>fabids</taxon>
        <taxon>Fabales</taxon>
        <taxon>Fabaceae</taxon>
        <taxon>Papilionoideae</taxon>
        <taxon>50 kb inversion clade</taxon>
        <taxon>NPAAA clade</taxon>
        <taxon>indigoferoid/millettioid clade</taxon>
        <taxon>Phaseoleae</taxon>
        <taxon>Vigna</taxon>
    </lineage>
</organism>
<evidence type="ECO:0000256" key="1">
    <source>
        <dbReference type="SAM" id="Phobius"/>
    </source>
</evidence>
<gene>
    <name evidence="2" type="primary">Vigan.04G041300</name>
    <name evidence="2" type="ORF">VIGAN_04041300</name>
</gene>
<feature type="transmembrane region" description="Helical" evidence="1">
    <location>
        <begin position="71"/>
        <end position="89"/>
    </location>
</feature>
<dbReference type="EMBL" id="AP015037">
    <property type="protein sequence ID" value="BAT83285.1"/>
    <property type="molecule type" value="Genomic_DNA"/>
</dbReference>